<proteinExistence type="predicted"/>
<evidence type="ECO:0000313" key="3">
    <source>
        <dbReference type="Proteomes" id="UP001230915"/>
    </source>
</evidence>
<dbReference type="Gene3D" id="2.60.40.10">
    <property type="entry name" value="Immunoglobulins"/>
    <property type="match status" value="1"/>
</dbReference>
<keyword evidence="1" id="KW-0732">Signal</keyword>
<accession>A0ABU1A2R4</accession>
<feature type="chain" id="PRO_5046549858" evidence="1">
    <location>
        <begin position="20"/>
        <end position="266"/>
    </location>
</feature>
<evidence type="ECO:0000313" key="2">
    <source>
        <dbReference type="EMBL" id="MDQ7918000.1"/>
    </source>
</evidence>
<sequence length="266" mass="29936">MQKLLTLLITLFVCATTYAQTGVSVSPPRLYFETDPGQSSTQKILVSNVSINNTLELAVSLGDWKYSNKGENLMFPADSLDTSCASWVSIPQQHNYFSLQPGEKKEIEVTLTTPNTLTGETPVHTAMLYVTQMNPIDDVDSQGANIRVSVRSGIKLFHKTLATQRRSIEIQNLLFNKKTKRVEFHFENTGNIWADGIIYPELLNTETGQKTTIKPIVFYSMPDDYRETDIILPADLEKGNYVATIIIDYGDENTIEMAELTFTYDE</sequence>
<dbReference type="RefSeq" id="WP_308864906.1">
    <property type="nucleotide sequence ID" value="NZ_JAVHUL010000028.1"/>
</dbReference>
<comment type="caution">
    <text evidence="2">The sequence shown here is derived from an EMBL/GenBank/DDBJ whole genome shotgun (WGS) entry which is preliminary data.</text>
</comment>
<evidence type="ECO:0000256" key="1">
    <source>
        <dbReference type="SAM" id="SignalP"/>
    </source>
</evidence>
<name>A0ABU1A2R4_9FLAO</name>
<feature type="signal peptide" evidence="1">
    <location>
        <begin position="1"/>
        <end position="19"/>
    </location>
</feature>
<gene>
    <name evidence="2" type="ORF">RBU60_10465</name>
</gene>
<reference evidence="2 3" key="1">
    <citation type="submission" date="2023-08" db="EMBL/GenBank/DDBJ databases">
        <title>Mesonia sp. MT50, isolated from deep-sea sediment of the Mariana Trench.</title>
        <authorList>
            <person name="Fu H."/>
        </authorList>
    </citation>
    <scope>NUCLEOTIDE SEQUENCE [LARGE SCALE GENOMIC DNA]</scope>
    <source>
        <strain evidence="2 3">MT50</strain>
    </source>
</reference>
<keyword evidence="3" id="KW-1185">Reference proteome</keyword>
<organism evidence="2 3">
    <name type="scientific">Mesonia profundi</name>
    <dbReference type="NCBI Taxonomy" id="3070998"/>
    <lineage>
        <taxon>Bacteria</taxon>
        <taxon>Pseudomonadati</taxon>
        <taxon>Bacteroidota</taxon>
        <taxon>Flavobacteriia</taxon>
        <taxon>Flavobacteriales</taxon>
        <taxon>Flavobacteriaceae</taxon>
        <taxon>Mesonia</taxon>
    </lineage>
</organism>
<protein>
    <submittedName>
        <fullName evidence="2">Molecular chaperone</fullName>
    </submittedName>
</protein>
<dbReference type="InterPro" id="IPR013783">
    <property type="entry name" value="Ig-like_fold"/>
</dbReference>
<dbReference type="Proteomes" id="UP001230915">
    <property type="component" value="Unassembled WGS sequence"/>
</dbReference>
<dbReference type="EMBL" id="JAVHUL010000028">
    <property type="protein sequence ID" value="MDQ7918000.1"/>
    <property type="molecule type" value="Genomic_DNA"/>
</dbReference>